<dbReference type="eggNOG" id="COG1802">
    <property type="taxonomic scope" value="Bacteria"/>
</dbReference>
<keyword evidence="6" id="KW-1185">Reference proteome</keyword>
<dbReference type="OrthoDB" id="9028214at2"/>
<proteinExistence type="predicted"/>
<dbReference type="CDD" id="cd07377">
    <property type="entry name" value="WHTH_GntR"/>
    <property type="match status" value="1"/>
</dbReference>
<protein>
    <submittedName>
        <fullName evidence="5">GntR-family transcriptional regulator</fullName>
    </submittedName>
</protein>
<evidence type="ECO:0000256" key="3">
    <source>
        <dbReference type="ARBA" id="ARBA00023163"/>
    </source>
</evidence>
<evidence type="ECO:0000313" key="5">
    <source>
        <dbReference type="EMBL" id="AEM40900.1"/>
    </source>
</evidence>
<dbReference type="RefSeq" id="WP_013384356.1">
    <property type="nucleotide sequence ID" value="NC_017384.1"/>
</dbReference>
<dbReference type="InterPro" id="IPR036390">
    <property type="entry name" value="WH_DNA-bd_sf"/>
</dbReference>
<dbReference type="Gene3D" id="1.10.10.10">
    <property type="entry name" value="Winged helix-like DNA-binding domain superfamily/Winged helix DNA-binding domain"/>
    <property type="match status" value="1"/>
</dbReference>
<dbReference type="PANTHER" id="PTHR43537">
    <property type="entry name" value="TRANSCRIPTIONAL REGULATOR, GNTR FAMILY"/>
    <property type="match status" value="1"/>
</dbReference>
<sequence>MASEASQIGERQTWDEGPNISEQVYQKLIDLLVSGELRPGDVIVERRMASFLNASRTPVREALGRLEAERLVYKQANRGVIVSPFSTENFVNLLNVRKLLEAEAARLAAGKLTEAQIADLRAALTGLAAIAQPTLAQVWEVDNKLHGAIATASGNPLLAEMIGDLRRRTHVFNAYRSPTAQKFSDTENFTLLDAVASGDAEHARQTMIQHIERVKTALIEQLSE</sequence>
<dbReference type="SUPFAM" id="SSF46785">
    <property type="entry name" value="Winged helix' DNA-binding domain"/>
    <property type="match status" value="1"/>
</dbReference>
<keyword evidence="1" id="KW-0805">Transcription regulation</keyword>
<dbReference type="InterPro" id="IPR008920">
    <property type="entry name" value="TF_FadR/GntR_C"/>
</dbReference>
<name>F9Y6F4_KETVW</name>
<organism evidence="5 6">
    <name type="scientific">Ketogulonicigenium vulgare (strain WSH-001)</name>
    <dbReference type="NCBI Taxonomy" id="759362"/>
    <lineage>
        <taxon>Bacteria</taxon>
        <taxon>Pseudomonadati</taxon>
        <taxon>Pseudomonadota</taxon>
        <taxon>Alphaproteobacteria</taxon>
        <taxon>Rhodobacterales</taxon>
        <taxon>Roseobacteraceae</taxon>
        <taxon>Ketogulonicigenium</taxon>
    </lineage>
</organism>
<dbReference type="GO" id="GO:0003677">
    <property type="term" value="F:DNA binding"/>
    <property type="evidence" value="ECO:0007669"/>
    <property type="project" value="UniProtKB-KW"/>
</dbReference>
<evidence type="ECO:0000256" key="1">
    <source>
        <dbReference type="ARBA" id="ARBA00023015"/>
    </source>
</evidence>
<dbReference type="KEGG" id="kvl:KVU_1061"/>
<dbReference type="SUPFAM" id="SSF48008">
    <property type="entry name" value="GntR ligand-binding domain-like"/>
    <property type="match status" value="1"/>
</dbReference>
<dbReference type="EMBL" id="CP002018">
    <property type="protein sequence ID" value="AEM40900.1"/>
    <property type="molecule type" value="Genomic_DNA"/>
</dbReference>
<dbReference type="GO" id="GO:0003700">
    <property type="term" value="F:DNA-binding transcription factor activity"/>
    <property type="evidence" value="ECO:0007669"/>
    <property type="project" value="InterPro"/>
</dbReference>
<dbReference type="SMART" id="SM00895">
    <property type="entry name" value="FCD"/>
    <property type="match status" value="1"/>
</dbReference>
<dbReference type="AlphaFoldDB" id="F9Y6F4"/>
<dbReference type="Gene3D" id="1.20.120.530">
    <property type="entry name" value="GntR ligand-binding domain-like"/>
    <property type="match status" value="1"/>
</dbReference>
<dbReference type="InterPro" id="IPR036388">
    <property type="entry name" value="WH-like_DNA-bd_sf"/>
</dbReference>
<dbReference type="SMART" id="SM00345">
    <property type="entry name" value="HTH_GNTR"/>
    <property type="match status" value="1"/>
</dbReference>
<dbReference type="PROSITE" id="PS50949">
    <property type="entry name" value="HTH_GNTR"/>
    <property type="match status" value="1"/>
</dbReference>
<evidence type="ECO:0000313" key="6">
    <source>
        <dbReference type="Proteomes" id="UP000000692"/>
    </source>
</evidence>
<dbReference type="Proteomes" id="UP000000692">
    <property type="component" value="Chromosome"/>
</dbReference>
<dbReference type="HOGENOM" id="CLU_017584_5_3_5"/>
<dbReference type="InterPro" id="IPR011711">
    <property type="entry name" value="GntR_C"/>
</dbReference>
<dbReference type="Pfam" id="PF00392">
    <property type="entry name" value="GntR"/>
    <property type="match status" value="1"/>
</dbReference>
<reference evidence="5 6" key="1">
    <citation type="journal article" date="2011" name="J. Bacteriol.">
        <title>Complete genome sequence of the industrial strain Ketogulonicigenium vulgare WSH-001.</title>
        <authorList>
            <person name="Liu L."/>
            <person name="Li Y."/>
            <person name="Zhang J."/>
            <person name="Zhou Z."/>
            <person name="Liu J."/>
            <person name="Li X."/>
            <person name="Zhou J."/>
            <person name="Du G."/>
            <person name="Wang L."/>
            <person name="Chen J."/>
        </authorList>
    </citation>
    <scope>NUCLEOTIDE SEQUENCE [LARGE SCALE GENOMIC DNA]</scope>
    <source>
        <strain evidence="5 6">WSH-001</strain>
    </source>
</reference>
<evidence type="ECO:0000256" key="2">
    <source>
        <dbReference type="ARBA" id="ARBA00023125"/>
    </source>
</evidence>
<dbReference type="InterPro" id="IPR000524">
    <property type="entry name" value="Tscrpt_reg_HTH_GntR"/>
</dbReference>
<feature type="domain" description="HTH gntR-type" evidence="4">
    <location>
        <begin position="18"/>
        <end position="85"/>
    </location>
</feature>
<accession>F9Y6F4</accession>
<dbReference type="PANTHER" id="PTHR43537:SF49">
    <property type="entry name" value="TRANSCRIPTIONAL REGULATORY PROTEIN"/>
    <property type="match status" value="1"/>
</dbReference>
<dbReference type="Pfam" id="PF07729">
    <property type="entry name" value="FCD"/>
    <property type="match status" value="1"/>
</dbReference>
<gene>
    <name evidence="5" type="primary">gntR</name>
    <name evidence="5" type="ordered locus">KVU_1061</name>
</gene>
<evidence type="ECO:0000259" key="4">
    <source>
        <dbReference type="PROSITE" id="PS50949"/>
    </source>
</evidence>
<keyword evidence="3" id="KW-0804">Transcription</keyword>
<keyword evidence="2" id="KW-0238">DNA-binding</keyword>